<dbReference type="PANTHER" id="PTHR31884:SF1">
    <property type="entry name" value="POLYGALACTURONASE"/>
    <property type="match status" value="1"/>
</dbReference>
<accession>A0AAR5QEB0</accession>
<evidence type="ECO:0000256" key="6">
    <source>
        <dbReference type="ARBA" id="ARBA00023316"/>
    </source>
</evidence>
<keyword evidence="5 7" id="KW-0326">Glycosidase</keyword>
<feature type="signal peptide" evidence="8">
    <location>
        <begin position="1"/>
        <end position="21"/>
    </location>
</feature>
<evidence type="ECO:0000256" key="8">
    <source>
        <dbReference type="SAM" id="SignalP"/>
    </source>
</evidence>
<dbReference type="Pfam" id="PF00295">
    <property type="entry name" value="Glyco_hydro_28"/>
    <property type="match status" value="1"/>
</dbReference>
<dbReference type="GO" id="GO:0045490">
    <property type="term" value="P:pectin catabolic process"/>
    <property type="evidence" value="ECO:0007669"/>
    <property type="project" value="TreeGrafter"/>
</dbReference>
<dbReference type="Proteomes" id="UP000019118">
    <property type="component" value="Unassembled WGS sequence"/>
</dbReference>
<evidence type="ECO:0000256" key="5">
    <source>
        <dbReference type="ARBA" id="ARBA00023295"/>
    </source>
</evidence>
<evidence type="ECO:0000256" key="1">
    <source>
        <dbReference type="ARBA" id="ARBA00008834"/>
    </source>
</evidence>
<dbReference type="InterPro" id="IPR011050">
    <property type="entry name" value="Pectin_lyase_fold/virulence"/>
</dbReference>
<protein>
    <submittedName>
        <fullName evidence="9">Uncharacterized protein</fullName>
    </submittedName>
</protein>
<feature type="chain" id="PRO_5043681005" evidence="8">
    <location>
        <begin position="22"/>
        <end position="190"/>
    </location>
</feature>
<evidence type="ECO:0000256" key="3">
    <source>
        <dbReference type="ARBA" id="ARBA00022737"/>
    </source>
</evidence>
<dbReference type="SUPFAM" id="SSF51126">
    <property type="entry name" value="Pectin lyase-like"/>
    <property type="match status" value="1"/>
</dbReference>
<dbReference type="InterPro" id="IPR000743">
    <property type="entry name" value="Glyco_hydro_28"/>
</dbReference>
<reference evidence="9" key="2">
    <citation type="submission" date="2024-08" db="UniProtKB">
        <authorList>
            <consortium name="EnsemblMetazoa"/>
        </authorList>
    </citation>
    <scope>IDENTIFICATION</scope>
</reference>
<dbReference type="GO" id="GO:0004650">
    <property type="term" value="F:polygalacturonase activity"/>
    <property type="evidence" value="ECO:0007669"/>
    <property type="project" value="InterPro"/>
</dbReference>
<evidence type="ECO:0000256" key="7">
    <source>
        <dbReference type="RuleBase" id="RU361169"/>
    </source>
</evidence>
<dbReference type="GO" id="GO:0071555">
    <property type="term" value="P:cell wall organization"/>
    <property type="evidence" value="ECO:0007669"/>
    <property type="project" value="UniProtKB-KW"/>
</dbReference>
<sequence>MGVWCLMVAAVLCHTQWSISGASVSNLLEGCEVSQFGQVEDAVQKCDTIIFDHLFVPAGSSFNGQGELYWDGLGIWRSLKPNFFQLRLHNTVMSNIVVLNPPKHSVILQDSTNVELIAWTIDASAEAETGGVEVGQNTVGFIVKNSTYVVLQNSVVYNQVDCVGLCSGAHILVDDVICYGGHGLTLSVGL</sequence>
<dbReference type="PANTHER" id="PTHR31884">
    <property type="entry name" value="POLYGALACTURONASE"/>
    <property type="match status" value="1"/>
</dbReference>
<proteinExistence type="inferred from homology"/>
<keyword evidence="4 7" id="KW-0378">Hydrolase</keyword>
<organism evidence="9 10">
    <name type="scientific">Dendroctonus ponderosae</name>
    <name type="common">Mountain pine beetle</name>
    <dbReference type="NCBI Taxonomy" id="77166"/>
    <lineage>
        <taxon>Eukaryota</taxon>
        <taxon>Metazoa</taxon>
        <taxon>Ecdysozoa</taxon>
        <taxon>Arthropoda</taxon>
        <taxon>Hexapoda</taxon>
        <taxon>Insecta</taxon>
        <taxon>Pterygota</taxon>
        <taxon>Neoptera</taxon>
        <taxon>Endopterygota</taxon>
        <taxon>Coleoptera</taxon>
        <taxon>Polyphaga</taxon>
        <taxon>Cucujiformia</taxon>
        <taxon>Curculionidae</taxon>
        <taxon>Scolytinae</taxon>
        <taxon>Dendroctonus</taxon>
    </lineage>
</organism>
<dbReference type="InterPro" id="IPR012334">
    <property type="entry name" value="Pectin_lyas_fold"/>
</dbReference>
<evidence type="ECO:0000313" key="9">
    <source>
        <dbReference type="EnsemblMetazoa" id="XP_019771555.1"/>
    </source>
</evidence>
<keyword evidence="10" id="KW-1185">Reference proteome</keyword>
<evidence type="ECO:0000313" key="10">
    <source>
        <dbReference type="Proteomes" id="UP000019118"/>
    </source>
</evidence>
<dbReference type="EnsemblMetazoa" id="XM_019915996.1">
    <property type="protein sequence ID" value="XP_019771555.1"/>
    <property type="gene ID" value="LOC109545345"/>
</dbReference>
<dbReference type="GO" id="GO:0005576">
    <property type="term" value="C:extracellular region"/>
    <property type="evidence" value="ECO:0007669"/>
    <property type="project" value="TreeGrafter"/>
</dbReference>
<keyword evidence="3" id="KW-0677">Repeat</keyword>
<evidence type="ECO:0000256" key="4">
    <source>
        <dbReference type="ARBA" id="ARBA00022801"/>
    </source>
</evidence>
<dbReference type="Gene3D" id="2.160.20.10">
    <property type="entry name" value="Single-stranded right-handed beta-helix, Pectin lyase-like"/>
    <property type="match status" value="1"/>
</dbReference>
<reference evidence="10" key="1">
    <citation type="journal article" date="2013" name="Genome Biol.">
        <title>Draft genome of the mountain pine beetle, Dendroctonus ponderosae Hopkins, a major forest pest.</title>
        <authorList>
            <person name="Keeling C.I."/>
            <person name="Yuen M.M."/>
            <person name="Liao N.Y."/>
            <person name="Docking T.R."/>
            <person name="Chan S.K."/>
            <person name="Taylor G.A."/>
            <person name="Palmquist D.L."/>
            <person name="Jackman S.D."/>
            <person name="Nguyen A."/>
            <person name="Li M."/>
            <person name="Henderson H."/>
            <person name="Janes J.K."/>
            <person name="Zhao Y."/>
            <person name="Pandoh P."/>
            <person name="Moore R."/>
            <person name="Sperling F.A."/>
            <person name="Huber D.P."/>
            <person name="Birol I."/>
            <person name="Jones S.J."/>
            <person name="Bohlmann J."/>
        </authorList>
    </citation>
    <scope>NUCLEOTIDE SEQUENCE</scope>
</reference>
<name>A0AAR5QEB0_DENPD</name>
<keyword evidence="6" id="KW-0961">Cell wall biogenesis/degradation</keyword>
<keyword evidence="2 8" id="KW-0732">Signal</keyword>
<dbReference type="InterPro" id="IPR050434">
    <property type="entry name" value="Glycosyl_hydrlase_28"/>
</dbReference>
<comment type="similarity">
    <text evidence="1 7">Belongs to the glycosyl hydrolase 28 family.</text>
</comment>
<dbReference type="AlphaFoldDB" id="A0AAR5QEB0"/>
<evidence type="ECO:0000256" key="2">
    <source>
        <dbReference type="ARBA" id="ARBA00022729"/>
    </source>
</evidence>